<dbReference type="GeneID" id="49867478"/>
<keyword evidence="1" id="KW-0732">Signal</keyword>
<feature type="chain" id="PRO_5031522178" description="Lipoprotein" evidence="1">
    <location>
        <begin position="24"/>
        <end position="127"/>
    </location>
</feature>
<dbReference type="PROSITE" id="PS51257">
    <property type="entry name" value="PROKAR_LIPOPROTEIN"/>
    <property type="match status" value="1"/>
</dbReference>
<organism evidence="2 3">
    <name type="scientific">Pseudomonas putida</name>
    <name type="common">Arthrobacter siderocapsulatus</name>
    <dbReference type="NCBI Taxonomy" id="303"/>
    <lineage>
        <taxon>Bacteria</taxon>
        <taxon>Pseudomonadati</taxon>
        <taxon>Pseudomonadota</taxon>
        <taxon>Gammaproteobacteria</taxon>
        <taxon>Pseudomonadales</taxon>
        <taxon>Pseudomonadaceae</taxon>
        <taxon>Pseudomonas</taxon>
    </lineage>
</organism>
<dbReference type="RefSeq" id="WP_016715048.1">
    <property type="nucleotide sequence ID" value="NZ_AP022324.1"/>
</dbReference>
<protein>
    <recommendedName>
        <fullName evidence="4">Lipoprotein</fullName>
    </recommendedName>
</protein>
<evidence type="ECO:0000256" key="1">
    <source>
        <dbReference type="SAM" id="SignalP"/>
    </source>
</evidence>
<evidence type="ECO:0008006" key="4">
    <source>
        <dbReference type="Google" id="ProtNLM"/>
    </source>
</evidence>
<dbReference type="AlphaFoldDB" id="A0A7U6RBD0"/>
<accession>A0A7U6RBD0</accession>
<gene>
    <name evidence="2" type="ORF">PPTS312_18320</name>
</gene>
<feature type="signal peptide" evidence="1">
    <location>
        <begin position="1"/>
        <end position="23"/>
    </location>
</feature>
<name>A0A7U6RBD0_PSEPU</name>
<reference evidence="2 3" key="1">
    <citation type="submission" date="2020-01" db="EMBL/GenBank/DDBJ databases">
        <title>Complete Genome Sequence of Pseudomonas putida Strain TS312, Harboring the HdtS type N-acyl-homoserine Lactone Synthase, Isolated from a Paper Mill.</title>
        <authorList>
            <person name="Hosoe A."/>
            <person name="Suenaga T."/>
            <person name="Sugi T."/>
            <person name="Izumi T."/>
            <person name="Nagai N."/>
            <person name="Terada A."/>
        </authorList>
    </citation>
    <scope>NUCLEOTIDE SEQUENCE [LARGE SCALE GENOMIC DNA]</scope>
    <source>
        <strain evidence="2 3">TS312</strain>
    </source>
</reference>
<dbReference type="Proteomes" id="UP000464661">
    <property type="component" value="Chromosome"/>
</dbReference>
<evidence type="ECO:0000313" key="2">
    <source>
        <dbReference type="EMBL" id="BBU43917.1"/>
    </source>
</evidence>
<evidence type="ECO:0000313" key="3">
    <source>
        <dbReference type="Proteomes" id="UP000464661"/>
    </source>
</evidence>
<proteinExistence type="predicted"/>
<sequence length="127" mass="14411">MKKIALYSILALFLTACDAPDVANINLKEGNKISLNNVKSTKSYMATKDDKDRQYHYFETTADLNTVYQNFSQQFEKNGYKPTVKTQEESIIQVYFKKPNSAMIVANFKQANPNQATTQAVLSWAVN</sequence>
<dbReference type="EMBL" id="AP022324">
    <property type="protein sequence ID" value="BBU43917.1"/>
    <property type="molecule type" value="Genomic_DNA"/>
</dbReference>